<protein>
    <submittedName>
        <fullName evidence="1">Uncharacterized protein</fullName>
    </submittedName>
</protein>
<comment type="caution">
    <text evidence="1">The sequence shown here is derived from an EMBL/GenBank/DDBJ whole genome shotgun (WGS) entry which is preliminary data.</text>
</comment>
<evidence type="ECO:0000313" key="2">
    <source>
        <dbReference type="Proteomes" id="UP000585474"/>
    </source>
</evidence>
<dbReference type="AlphaFoldDB" id="A0A7J0GXD7"/>
<organism evidence="1 2">
    <name type="scientific">Actinidia rufa</name>
    <dbReference type="NCBI Taxonomy" id="165716"/>
    <lineage>
        <taxon>Eukaryota</taxon>
        <taxon>Viridiplantae</taxon>
        <taxon>Streptophyta</taxon>
        <taxon>Embryophyta</taxon>
        <taxon>Tracheophyta</taxon>
        <taxon>Spermatophyta</taxon>
        <taxon>Magnoliopsida</taxon>
        <taxon>eudicotyledons</taxon>
        <taxon>Gunneridae</taxon>
        <taxon>Pentapetalae</taxon>
        <taxon>asterids</taxon>
        <taxon>Ericales</taxon>
        <taxon>Actinidiaceae</taxon>
        <taxon>Actinidia</taxon>
    </lineage>
</organism>
<reference evidence="1 2" key="1">
    <citation type="submission" date="2019-07" db="EMBL/GenBank/DDBJ databases">
        <title>De Novo Assembly of kiwifruit Actinidia rufa.</title>
        <authorList>
            <person name="Sugita-Konishi S."/>
            <person name="Sato K."/>
            <person name="Mori E."/>
            <person name="Abe Y."/>
            <person name="Kisaki G."/>
            <person name="Hamano K."/>
            <person name="Suezawa K."/>
            <person name="Otani M."/>
            <person name="Fukuda T."/>
            <person name="Manabe T."/>
            <person name="Gomi K."/>
            <person name="Tabuchi M."/>
            <person name="Akimitsu K."/>
            <person name="Kataoka I."/>
        </authorList>
    </citation>
    <scope>NUCLEOTIDE SEQUENCE [LARGE SCALE GENOMIC DNA]</scope>
    <source>
        <strain evidence="2">cv. Fuchu</strain>
    </source>
</reference>
<dbReference type="Proteomes" id="UP000585474">
    <property type="component" value="Unassembled WGS sequence"/>
</dbReference>
<name>A0A7J0GXD7_9ERIC</name>
<keyword evidence="2" id="KW-1185">Reference proteome</keyword>
<evidence type="ECO:0000313" key="1">
    <source>
        <dbReference type="EMBL" id="GFZ15421.1"/>
    </source>
</evidence>
<accession>A0A7J0GXD7</accession>
<gene>
    <name evidence="1" type="ORF">Acr_24g0016110</name>
</gene>
<proteinExistence type="predicted"/>
<sequence length="106" mass="11912">MACNRLRNKILSKLLRVEEPRDVRRVVVGFYEGLLQELSLAKVPSAVAAGLIGAVSAEDVWPAIANFDNNLYKLVPSAAVFIIFGEKGMQEYLPQWQGYRFNVQKD</sequence>
<dbReference type="EMBL" id="BJWL01000024">
    <property type="protein sequence ID" value="GFZ15421.1"/>
    <property type="molecule type" value="Genomic_DNA"/>
</dbReference>